<dbReference type="GO" id="GO:0004553">
    <property type="term" value="F:hydrolase activity, hydrolyzing O-glycosyl compounds"/>
    <property type="evidence" value="ECO:0007669"/>
    <property type="project" value="TreeGrafter"/>
</dbReference>
<dbReference type="InterPro" id="IPR051923">
    <property type="entry name" value="Glycosyl_Hydrolase_39"/>
</dbReference>
<organism evidence="1 2">
    <name type="scientific">Hymenobacter metallicola</name>
    <dbReference type="NCBI Taxonomy" id="2563114"/>
    <lineage>
        <taxon>Bacteria</taxon>
        <taxon>Pseudomonadati</taxon>
        <taxon>Bacteroidota</taxon>
        <taxon>Cytophagia</taxon>
        <taxon>Cytophagales</taxon>
        <taxon>Hymenobacteraceae</taxon>
        <taxon>Hymenobacter</taxon>
    </lineage>
</organism>
<dbReference type="RefSeq" id="WP_135392361.1">
    <property type="nucleotide sequence ID" value="NZ_SRMB01000001.1"/>
</dbReference>
<accession>A0A4Z0QI42</accession>
<dbReference type="SUPFAM" id="SSF51445">
    <property type="entry name" value="(Trans)glycosidases"/>
    <property type="match status" value="1"/>
</dbReference>
<dbReference type="Gene3D" id="3.20.20.80">
    <property type="entry name" value="Glycosidases"/>
    <property type="match status" value="1"/>
</dbReference>
<evidence type="ECO:0008006" key="3">
    <source>
        <dbReference type="Google" id="ProtNLM"/>
    </source>
</evidence>
<name>A0A4Z0QI42_9BACT</name>
<protein>
    <recommendedName>
        <fullName evidence="3">Glycoside hydrolase family 5 domain-containing protein</fullName>
    </recommendedName>
</protein>
<dbReference type="Proteomes" id="UP000298471">
    <property type="component" value="Unassembled WGS sequence"/>
</dbReference>
<evidence type="ECO:0000313" key="1">
    <source>
        <dbReference type="EMBL" id="TGE28671.1"/>
    </source>
</evidence>
<reference evidence="1 2" key="1">
    <citation type="submission" date="2019-04" db="EMBL/GenBank/DDBJ databases">
        <authorList>
            <person name="Feng G."/>
            <person name="Zhang J."/>
            <person name="Zhu H."/>
        </authorList>
    </citation>
    <scope>NUCLEOTIDE SEQUENCE [LARGE SCALE GENOMIC DNA]</scope>
    <source>
        <strain evidence="1 2">9PBR-1</strain>
    </source>
</reference>
<dbReference type="PANTHER" id="PTHR12631">
    <property type="entry name" value="ALPHA-L-IDURONIDASE"/>
    <property type="match status" value="1"/>
</dbReference>
<dbReference type="PANTHER" id="PTHR12631:SF11">
    <property type="entry name" value="GLYCOSIDE HYDROLASE FAMILY 5 DOMAIN-CONTAINING PROTEIN"/>
    <property type="match status" value="1"/>
</dbReference>
<proteinExistence type="predicted"/>
<dbReference type="AlphaFoldDB" id="A0A4Z0QI42"/>
<sequence>MRNYTTMAPLLVLLPLLGACTEARRPRPARALPQSAQSFVAPYGAGFGYGCNLGYYGPGWTDEQLAAAARAAGSNTIRVTLPEQFLTQWGFGARQATFAYYHDSLGMRDLVCFVGEPAPEHRDPVVYPGCQEPSRLFANLYEPIWQADGRINPANYYAGYMHRLVQRYGSTVRIWEVVNEPDFVTDRSNEQWLDRAPEPAETPNTRAPIYRYIRMLRITWEVVKKYQPQAYVTPGGLGYPEYLDALLRYTDNPRDGAATAEYPATGGAFFDVLDYHVYPSYYLRQRNWRQAGRFAYRRHSDAAAAQVVAHKNAMQAVLQKYGYDGETYPRKHFVVSETNISRRPAEWRYSSDEMQRNFGMKALILAQKNGIRQLHFFQLGEKADAPSPGTTVGGPTEFDLMGLYQNLPRAVPGSSRLTPLGQGVRTTATLLRGLAYDAARTAALHLPAAVEGAVFSQGPRVVYVLWARTTTDQSEAVTATYALPATTGLRQVREYAWNYSAGTGSRPVVRAAQRLVLSGTPAFFTAATPADALVLRLGQAEDPTAKSLLVPAP</sequence>
<dbReference type="EMBL" id="SRMB01000001">
    <property type="protein sequence ID" value="TGE28671.1"/>
    <property type="molecule type" value="Genomic_DNA"/>
</dbReference>
<dbReference type="PROSITE" id="PS51257">
    <property type="entry name" value="PROKAR_LIPOPROTEIN"/>
    <property type="match status" value="1"/>
</dbReference>
<gene>
    <name evidence="1" type="ORF">E5K02_04170</name>
</gene>
<dbReference type="OrthoDB" id="9802522at2"/>
<comment type="caution">
    <text evidence="1">The sequence shown here is derived from an EMBL/GenBank/DDBJ whole genome shotgun (WGS) entry which is preliminary data.</text>
</comment>
<evidence type="ECO:0000313" key="2">
    <source>
        <dbReference type="Proteomes" id="UP000298471"/>
    </source>
</evidence>
<keyword evidence="2" id="KW-1185">Reference proteome</keyword>
<dbReference type="InterPro" id="IPR017853">
    <property type="entry name" value="GH"/>
</dbReference>